<evidence type="ECO:0000313" key="2">
    <source>
        <dbReference type="EMBL" id="CAF0956361.1"/>
    </source>
</evidence>
<feature type="transmembrane region" description="Helical" evidence="1">
    <location>
        <begin position="49"/>
        <end position="71"/>
    </location>
</feature>
<keyword evidence="1" id="KW-1133">Transmembrane helix</keyword>
<dbReference type="OrthoDB" id="9996920at2759"/>
<proteinExistence type="predicted"/>
<keyword evidence="1" id="KW-0812">Transmembrane</keyword>
<dbReference type="Proteomes" id="UP000663882">
    <property type="component" value="Unassembled WGS sequence"/>
</dbReference>
<name>A0A814DRI8_9BILA</name>
<evidence type="ECO:0000313" key="3">
    <source>
        <dbReference type="EMBL" id="CAF0984201.1"/>
    </source>
</evidence>
<dbReference type="AlphaFoldDB" id="A0A814DRI8"/>
<sequence>MDSVSYIIGDSSMSIDQVNITTMQPSSTTKPISLDGVMRLCGDLGRFQLIHFFFLNLVSMSAGIVAFYYVFGAADPEHRCQLPPSVWPNDVHYWPINQTHEFYINAYIPKGTDGKWNKCMRYTTNKQNSTLINCPNGWAYDRSVFGYTFTEEANLLNIPLKCSSISRYVTFCFTVHI</sequence>
<reference evidence="2" key="1">
    <citation type="submission" date="2021-02" db="EMBL/GenBank/DDBJ databases">
        <authorList>
            <person name="Nowell W R."/>
        </authorList>
    </citation>
    <scope>NUCLEOTIDE SEQUENCE</scope>
</reference>
<dbReference type="Proteomes" id="UP000663889">
    <property type="component" value="Unassembled WGS sequence"/>
</dbReference>
<dbReference type="EMBL" id="CAJNOO010000483">
    <property type="protein sequence ID" value="CAF0956361.1"/>
    <property type="molecule type" value="Genomic_DNA"/>
</dbReference>
<dbReference type="EMBL" id="CAJNOU010000396">
    <property type="protein sequence ID" value="CAF0984201.1"/>
    <property type="molecule type" value="Genomic_DNA"/>
</dbReference>
<organism evidence="2 4">
    <name type="scientific">Rotaria sordida</name>
    <dbReference type="NCBI Taxonomy" id="392033"/>
    <lineage>
        <taxon>Eukaryota</taxon>
        <taxon>Metazoa</taxon>
        <taxon>Spiralia</taxon>
        <taxon>Gnathifera</taxon>
        <taxon>Rotifera</taxon>
        <taxon>Eurotatoria</taxon>
        <taxon>Bdelloidea</taxon>
        <taxon>Philodinida</taxon>
        <taxon>Philodinidae</taxon>
        <taxon>Rotaria</taxon>
    </lineage>
</organism>
<accession>A0A814DRI8</accession>
<evidence type="ECO:0000256" key="1">
    <source>
        <dbReference type="SAM" id="Phobius"/>
    </source>
</evidence>
<keyword evidence="1" id="KW-0472">Membrane</keyword>
<protein>
    <submittedName>
        <fullName evidence="2">Uncharacterized protein</fullName>
    </submittedName>
</protein>
<gene>
    <name evidence="2" type="ORF">RFH988_LOCUS11907</name>
    <name evidence="3" type="ORF">SEV965_LOCUS9919</name>
</gene>
<evidence type="ECO:0000313" key="4">
    <source>
        <dbReference type="Proteomes" id="UP000663882"/>
    </source>
</evidence>
<comment type="caution">
    <text evidence="2">The sequence shown here is derived from an EMBL/GenBank/DDBJ whole genome shotgun (WGS) entry which is preliminary data.</text>
</comment>